<dbReference type="SUPFAM" id="SSF56935">
    <property type="entry name" value="Porins"/>
    <property type="match status" value="1"/>
</dbReference>
<evidence type="ECO:0000256" key="10">
    <source>
        <dbReference type="ARBA" id="ARBA00023077"/>
    </source>
</evidence>
<evidence type="ECO:0000256" key="6">
    <source>
        <dbReference type="ARBA" id="ARBA00022692"/>
    </source>
</evidence>
<evidence type="ECO:0000256" key="13">
    <source>
        <dbReference type="ARBA" id="ARBA00023237"/>
    </source>
</evidence>
<dbReference type="GO" id="GO:0038023">
    <property type="term" value="F:signaling receptor activity"/>
    <property type="evidence" value="ECO:0007669"/>
    <property type="project" value="InterPro"/>
</dbReference>
<sequence length="725" mass="78442">MLQMNRTQSSGVVTSPRRNAICRAIEIVAATATLSMPAASALAQAASLPTVTVTSETEEGYAAPRSSTATKTDTPVRDTPQSISVVTKDQIRDQAAQSLAEATLYVPGIGFAQGEGNRETPIFRGISSTGDFFIDGVRDDVQYYRDLYNIERVEVFKGPNAMIFGRGATGGLINRVSKQARWTPSLGGSVTLGSNSNRRLTADINQPISDQLAFRVNALYENSDSYRDGVWIKRSGVNPTLSWRAGSKTLVTLGYEHFKDDRIADRGISTFKGVPLAVAPSTFFGNAAGSPTGTTLNAFSASVEHEFDSGLSLRNRTRITDQDKFYQNVFPGAVNAAGTSVAISAYNNATSRKSIFNQTDFSYNISAGSVKHKLLFGMELGQQDTDNFRNTGYFPGNVTSVTVPLSNPTTSLPIQYRQSATDADNSGKAKVAALYFQDQIELSPQFQIVGGLRYDKFTVDFRNNRNGQTFDTSDGLVSPRVGVIYKPVEAVSLYANYSVAYQPRAGDQLSSLSLTNAALKPEKFKNFELGAKWDLRSNLSATAALYRLDRTNVIVLDPTDPTSTRTMLSDGQRSQGLELGLTGRVNAAWSVAGGYTYADAKFVADTSATQRAGGAVGQVPKHTLTLWNRYDFTPAWGAGLGVIHRTKMFAANELIATAANPTPNVSLPGYTRVDAAVFYTISKSMQVQLNVENLLNKKYYINANSNTNITPGAPRGVRLALNAKF</sequence>
<dbReference type="GO" id="GO:0015344">
    <property type="term" value="F:siderophore uptake transmembrane transporter activity"/>
    <property type="evidence" value="ECO:0007669"/>
    <property type="project" value="TreeGrafter"/>
</dbReference>
<evidence type="ECO:0000256" key="3">
    <source>
        <dbReference type="ARBA" id="ARBA00022448"/>
    </source>
</evidence>
<evidence type="ECO:0000313" key="20">
    <source>
        <dbReference type="EMBL" id="TQM98312.1"/>
    </source>
</evidence>
<dbReference type="GO" id="GO:0015891">
    <property type="term" value="P:siderophore transport"/>
    <property type="evidence" value="ECO:0007669"/>
    <property type="project" value="InterPro"/>
</dbReference>
<dbReference type="InterPro" id="IPR010917">
    <property type="entry name" value="TonB_rcpt_CS"/>
</dbReference>
<dbReference type="AlphaFoldDB" id="A0A543KTB3"/>
<keyword evidence="4 14" id="KW-1134">Transmembrane beta strand</keyword>
<dbReference type="InterPro" id="IPR037066">
    <property type="entry name" value="Plug_dom_sf"/>
</dbReference>
<dbReference type="Gene3D" id="2.170.130.10">
    <property type="entry name" value="TonB-dependent receptor, plug domain"/>
    <property type="match status" value="1"/>
</dbReference>
<organism evidence="20 21">
    <name type="scientific">Acidovorax temperans</name>
    <dbReference type="NCBI Taxonomy" id="80878"/>
    <lineage>
        <taxon>Bacteria</taxon>
        <taxon>Pseudomonadati</taxon>
        <taxon>Pseudomonadota</taxon>
        <taxon>Betaproteobacteria</taxon>
        <taxon>Burkholderiales</taxon>
        <taxon>Comamonadaceae</taxon>
        <taxon>Acidovorax</taxon>
    </lineage>
</organism>
<evidence type="ECO:0000313" key="21">
    <source>
        <dbReference type="Proteomes" id="UP000316993"/>
    </source>
</evidence>
<dbReference type="InterPro" id="IPR012910">
    <property type="entry name" value="Plug_dom"/>
</dbReference>
<comment type="similarity">
    <text evidence="2 14 16">Belongs to the TonB-dependent receptor family.</text>
</comment>
<evidence type="ECO:0000256" key="7">
    <source>
        <dbReference type="ARBA" id="ARBA00022729"/>
    </source>
</evidence>
<dbReference type="FunFam" id="2.170.130.10:FF:000001">
    <property type="entry name" value="Catecholate siderophore TonB-dependent receptor"/>
    <property type="match status" value="1"/>
</dbReference>
<name>A0A543KTB3_9BURK</name>
<evidence type="ECO:0000256" key="15">
    <source>
        <dbReference type="PROSITE-ProRule" id="PRU10144"/>
    </source>
</evidence>
<dbReference type="PROSITE" id="PS52016">
    <property type="entry name" value="TONB_DEPENDENT_REC_3"/>
    <property type="match status" value="1"/>
</dbReference>
<evidence type="ECO:0000256" key="17">
    <source>
        <dbReference type="SAM" id="MobiDB-lite"/>
    </source>
</evidence>
<evidence type="ECO:0000256" key="1">
    <source>
        <dbReference type="ARBA" id="ARBA00004571"/>
    </source>
</evidence>
<dbReference type="PANTHER" id="PTHR32552:SF68">
    <property type="entry name" value="FERRICHROME OUTER MEMBRANE TRANSPORTER_PHAGE RECEPTOR"/>
    <property type="match status" value="1"/>
</dbReference>
<evidence type="ECO:0000256" key="16">
    <source>
        <dbReference type="RuleBase" id="RU003357"/>
    </source>
</evidence>
<dbReference type="InterPro" id="IPR039426">
    <property type="entry name" value="TonB-dep_rcpt-like"/>
</dbReference>
<keyword evidence="5" id="KW-0410">Iron transport</keyword>
<gene>
    <name evidence="20" type="ORF">BDD18_4409</name>
</gene>
<dbReference type="InterPro" id="IPR036942">
    <property type="entry name" value="Beta-barrel_TonB_sf"/>
</dbReference>
<dbReference type="Gene3D" id="2.40.170.20">
    <property type="entry name" value="TonB-dependent receptor, beta-barrel domain"/>
    <property type="match status" value="1"/>
</dbReference>
<dbReference type="InterPro" id="IPR010105">
    <property type="entry name" value="TonB_sidphr_rcpt"/>
</dbReference>
<feature type="region of interest" description="Disordered" evidence="17">
    <location>
        <begin position="55"/>
        <end position="79"/>
    </location>
</feature>
<keyword evidence="3 14" id="KW-0813">Transport</keyword>
<feature type="compositionally biased region" description="Polar residues" evidence="17">
    <location>
        <begin position="65"/>
        <end position="79"/>
    </location>
</feature>
<dbReference type="Pfam" id="PF00593">
    <property type="entry name" value="TonB_dep_Rec_b-barrel"/>
    <property type="match status" value="1"/>
</dbReference>
<comment type="subcellular location">
    <subcellularLocation>
        <location evidence="1 14">Cell outer membrane</location>
        <topology evidence="1 14">Multi-pass membrane protein</topology>
    </subcellularLocation>
</comment>
<dbReference type="CDD" id="cd01347">
    <property type="entry name" value="ligand_gated_channel"/>
    <property type="match status" value="1"/>
</dbReference>
<dbReference type="PROSITE" id="PS01156">
    <property type="entry name" value="TONB_DEPENDENT_REC_2"/>
    <property type="match status" value="1"/>
</dbReference>
<evidence type="ECO:0000256" key="5">
    <source>
        <dbReference type="ARBA" id="ARBA00022496"/>
    </source>
</evidence>
<reference evidence="20 21" key="1">
    <citation type="submission" date="2019-06" db="EMBL/GenBank/DDBJ databases">
        <title>Genomic Encyclopedia of Archaeal and Bacterial Type Strains, Phase II (KMG-II): from individual species to whole genera.</title>
        <authorList>
            <person name="Goeker M."/>
        </authorList>
    </citation>
    <scope>NUCLEOTIDE SEQUENCE [LARGE SCALE GENOMIC DNA]</scope>
    <source>
        <strain evidence="20 21">DSM 7270</strain>
    </source>
</reference>
<evidence type="ECO:0000256" key="8">
    <source>
        <dbReference type="ARBA" id="ARBA00023004"/>
    </source>
</evidence>
<keyword evidence="10 16" id="KW-0798">TonB box</keyword>
<protein>
    <submittedName>
        <fullName evidence="20">Catecholate siderophore receptor</fullName>
    </submittedName>
</protein>
<evidence type="ECO:0000256" key="12">
    <source>
        <dbReference type="ARBA" id="ARBA00023170"/>
    </source>
</evidence>
<comment type="caution">
    <text evidence="20">The sequence shown here is derived from an EMBL/GenBank/DDBJ whole genome shotgun (WGS) entry which is preliminary data.</text>
</comment>
<feature type="domain" description="TonB-dependent receptor plug" evidence="19">
    <location>
        <begin position="76"/>
        <end position="171"/>
    </location>
</feature>
<dbReference type="Pfam" id="PF07715">
    <property type="entry name" value="Plug"/>
    <property type="match status" value="1"/>
</dbReference>
<evidence type="ECO:0000256" key="14">
    <source>
        <dbReference type="PROSITE-ProRule" id="PRU01360"/>
    </source>
</evidence>
<evidence type="ECO:0000256" key="9">
    <source>
        <dbReference type="ARBA" id="ARBA00023065"/>
    </source>
</evidence>
<feature type="domain" description="TonB-dependent receptor-like beta-barrel" evidence="18">
    <location>
        <begin position="245"/>
        <end position="694"/>
    </location>
</feature>
<keyword evidence="7" id="KW-0732">Signal</keyword>
<keyword evidence="9" id="KW-0406">Ion transport</keyword>
<dbReference type="PANTHER" id="PTHR32552">
    <property type="entry name" value="FERRICHROME IRON RECEPTOR-RELATED"/>
    <property type="match status" value="1"/>
</dbReference>
<evidence type="ECO:0000256" key="2">
    <source>
        <dbReference type="ARBA" id="ARBA00009810"/>
    </source>
</evidence>
<dbReference type="GO" id="GO:0009279">
    <property type="term" value="C:cell outer membrane"/>
    <property type="evidence" value="ECO:0007669"/>
    <property type="project" value="UniProtKB-SubCell"/>
</dbReference>
<evidence type="ECO:0000256" key="11">
    <source>
        <dbReference type="ARBA" id="ARBA00023136"/>
    </source>
</evidence>
<keyword evidence="8" id="KW-0408">Iron</keyword>
<keyword evidence="6 14" id="KW-0812">Transmembrane</keyword>
<evidence type="ECO:0000259" key="18">
    <source>
        <dbReference type="Pfam" id="PF00593"/>
    </source>
</evidence>
<dbReference type="Proteomes" id="UP000316993">
    <property type="component" value="Unassembled WGS sequence"/>
</dbReference>
<dbReference type="InterPro" id="IPR000531">
    <property type="entry name" value="Beta-barrel_TonB"/>
</dbReference>
<dbReference type="NCBIfam" id="TIGR01783">
    <property type="entry name" value="TonB-siderophor"/>
    <property type="match status" value="1"/>
</dbReference>
<accession>A0A543KTB3</accession>
<keyword evidence="12 20" id="KW-0675">Receptor</keyword>
<dbReference type="EMBL" id="VFPV01000006">
    <property type="protein sequence ID" value="TQM98312.1"/>
    <property type="molecule type" value="Genomic_DNA"/>
</dbReference>
<proteinExistence type="inferred from homology"/>
<evidence type="ECO:0000256" key="4">
    <source>
        <dbReference type="ARBA" id="ARBA00022452"/>
    </source>
</evidence>
<keyword evidence="11 14" id="KW-0472">Membrane</keyword>
<evidence type="ECO:0000259" key="19">
    <source>
        <dbReference type="Pfam" id="PF07715"/>
    </source>
</evidence>
<keyword evidence="13 14" id="KW-0998">Cell outer membrane</keyword>
<feature type="short sequence motif" description="TonB C-terminal box" evidence="15">
    <location>
        <begin position="708"/>
        <end position="725"/>
    </location>
</feature>